<sequence>MEKDCDCGAEDDFQVRESSGTRARKGPFGEVKGGGWRRKGWANATQKAVFHPVGELDEGKKDTFFRE</sequence>
<evidence type="ECO:0000256" key="1">
    <source>
        <dbReference type="SAM" id="MobiDB-lite"/>
    </source>
</evidence>
<keyword evidence="3" id="KW-1185">Reference proteome</keyword>
<comment type="caution">
    <text evidence="2">The sequence shown here is derived from an EMBL/GenBank/DDBJ whole genome shotgun (WGS) entry which is preliminary data.</text>
</comment>
<dbReference type="PATRIC" id="fig|1115809.3.peg.236"/>
<dbReference type="EMBL" id="AWEY01000007">
    <property type="protein sequence ID" value="ERK40346.1"/>
    <property type="molecule type" value="Genomic_DNA"/>
</dbReference>
<gene>
    <name evidence="2" type="ORF">HMPREF9135_0415</name>
</gene>
<proteinExistence type="predicted"/>
<feature type="region of interest" description="Disordered" evidence="1">
    <location>
        <begin position="16"/>
        <end position="37"/>
    </location>
</feature>
<evidence type="ECO:0000313" key="2">
    <source>
        <dbReference type="EMBL" id="ERK40346.1"/>
    </source>
</evidence>
<reference evidence="2 3" key="1">
    <citation type="submission" date="2013-08" db="EMBL/GenBank/DDBJ databases">
        <authorList>
            <person name="Durkin A.S."/>
            <person name="Haft D.R."/>
            <person name="McCorrison J."/>
            <person name="Torralba M."/>
            <person name="Gillis M."/>
            <person name="Haft D.H."/>
            <person name="Methe B."/>
            <person name="Sutton G."/>
            <person name="Nelson K.E."/>
        </authorList>
    </citation>
    <scope>NUCLEOTIDE SEQUENCE [LARGE SCALE GENOMIC DNA]</scope>
    <source>
        <strain evidence="2 3">F0067</strain>
    </source>
</reference>
<organism evidence="2 3">
    <name type="scientific">Segatella baroniae F0067</name>
    <dbReference type="NCBI Taxonomy" id="1115809"/>
    <lineage>
        <taxon>Bacteria</taxon>
        <taxon>Pseudomonadati</taxon>
        <taxon>Bacteroidota</taxon>
        <taxon>Bacteroidia</taxon>
        <taxon>Bacteroidales</taxon>
        <taxon>Prevotellaceae</taxon>
        <taxon>Segatella</taxon>
    </lineage>
</organism>
<name>U2P864_9BACT</name>
<evidence type="ECO:0000313" key="3">
    <source>
        <dbReference type="Proteomes" id="UP000016648"/>
    </source>
</evidence>
<dbReference type="AlphaFoldDB" id="U2P864"/>
<dbReference type="Proteomes" id="UP000016648">
    <property type="component" value="Unassembled WGS sequence"/>
</dbReference>
<accession>U2P864</accession>
<protein>
    <submittedName>
        <fullName evidence="2">Uncharacterized protein</fullName>
    </submittedName>
</protein>